<dbReference type="GO" id="GO:0005524">
    <property type="term" value="F:ATP binding"/>
    <property type="evidence" value="ECO:0007669"/>
    <property type="project" value="UniProtKB-KW"/>
</dbReference>
<evidence type="ECO:0000256" key="2">
    <source>
        <dbReference type="ARBA" id="ARBA00022840"/>
    </source>
</evidence>
<evidence type="ECO:0000256" key="1">
    <source>
        <dbReference type="ARBA" id="ARBA00022741"/>
    </source>
</evidence>
<dbReference type="EMBL" id="KN551403">
    <property type="protein sequence ID" value="KHJ92355.1"/>
    <property type="molecule type" value="Genomic_DNA"/>
</dbReference>
<dbReference type="InterPro" id="IPR008266">
    <property type="entry name" value="Tyr_kinase_AS"/>
</dbReference>
<evidence type="ECO:0000313" key="4">
    <source>
        <dbReference type="EMBL" id="KHJ92355.1"/>
    </source>
</evidence>
<protein>
    <submittedName>
        <fullName evidence="4">Protein tyrosine kinase</fullName>
    </submittedName>
</protein>
<dbReference type="PROSITE" id="PS50011">
    <property type="entry name" value="PROTEIN_KINASE_DOM"/>
    <property type="match status" value="1"/>
</dbReference>
<dbReference type="PRINTS" id="PR00109">
    <property type="entry name" value="TYRKINASE"/>
</dbReference>
<name>A0A0B1TAE9_OESDE</name>
<dbReference type="Proteomes" id="UP000053660">
    <property type="component" value="Unassembled WGS sequence"/>
</dbReference>
<dbReference type="InterPro" id="IPR020635">
    <property type="entry name" value="Tyr_kinase_cat_dom"/>
</dbReference>
<evidence type="ECO:0000313" key="5">
    <source>
        <dbReference type="Proteomes" id="UP000053660"/>
    </source>
</evidence>
<dbReference type="Gene3D" id="3.30.200.20">
    <property type="entry name" value="Phosphorylase Kinase, domain 1"/>
    <property type="match status" value="1"/>
</dbReference>
<dbReference type="SUPFAM" id="SSF55550">
    <property type="entry name" value="SH2 domain"/>
    <property type="match status" value="1"/>
</dbReference>
<dbReference type="SMART" id="SM00219">
    <property type="entry name" value="TyrKc"/>
    <property type="match status" value="1"/>
</dbReference>
<proteinExistence type="predicted"/>
<accession>A0A0B1TAE9</accession>
<gene>
    <name evidence="4" type="ORF">OESDEN_07759</name>
</gene>
<dbReference type="OrthoDB" id="535945at2759"/>
<dbReference type="Pfam" id="PF07714">
    <property type="entry name" value="PK_Tyr_Ser-Thr"/>
    <property type="match status" value="1"/>
</dbReference>
<organism evidence="4 5">
    <name type="scientific">Oesophagostomum dentatum</name>
    <name type="common">Nodular worm</name>
    <dbReference type="NCBI Taxonomy" id="61180"/>
    <lineage>
        <taxon>Eukaryota</taxon>
        <taxon>Metazoa</taxon>
        <taxon>Ecdysozoa</taxon>
        <taxon>Nematoda</taxon>
        <taxon>Chromadorea</taxon>
        <taxon>Rhabditida</taxon>
        <taxon>Rhabditina</taxon>
        <taxon>Rhabditomorpha</taxon>
        <taxon>Strongyloidea</taxon>
        <taxon>Strongylidae</taxon>
        <taxon>Oesophagostomum</taxon>
    </lineage>
</organism>
<feature type="domain" description="Protein kinase" evidence="3">
    <location>
        <begin position="75"/>
        <end position="295"/>
    </location>
</feature>
<dbReference type="InterPro" id="IPR001245">
    <property type="entry name" value="Ser-Thr/Tyr_kinase_cat_dom"/>
</dbReference>
<sequence>MGLKTVLSSRWNGKNHHFVVNEHNGKVLIEGIEFLNILQMVQYYQREQKPITQSTGALLTMPIPRQKWELHHDSITLGPLLAEGAFGGVYAGVLTVGSRKYQVAVKVNKGNKMTKRAIAEICKEARIMRRYRHPNVVKFFGVAAEREPLMLVMELVDGGALDVYLQKRKTEITVIDRVRFALGAAKGIEYLHANDCIHRDVAARNCLVHDGEVKISDFGLSRELSNRAKKYTIKDENQRLPVRWLAPEVLSSGTYSKKSDVFSFGVLLWEIFSDGAMPYSDMTLVEVIAQVCVLN</sequence>
<keyword evidence="1" id="KW-0547">Nucleotide-binding</keyword>
<dbReference type="PROSITE" id="PS00109">
    <property type="entry name" value="PROTEIN_KINASE_TYR"/>
    <property type="match status" value="1"/>
</dbReference>
<dbReference type="Gene3D" id="3.30.505.10">
    <property type="entry name" value="SH2 domain"/>
    <property type="match status" value="1"/>
</dbReference>
<keyword evidence="2" id="KW-0067">ATP-binding</keyword>
<dbReference type="InterPro" id="IPR000719">
    <property type="entry name" value="Prot_kinase_dom"/>
</dbReference>
<dbReference type="SUPFAM" id="SSF56112">
    <property type="entry name" value="Protein kinase-like (PK-like)"/>
    <property type="match status" value="1"/>
</dbReference>
<reference evidence="4 5" key="1">
    <citation type="submission" date="2014-03" db="EMBL/GenBank/DDBJ databases">
        <title>Draft genome of the hookworm Oesophagostomum dentatum.</title>
        <authorList>
            <person name="Mitreva M."/>
        </authorList>
    </citation>
    <scope>NUCLEOTIDE SEQUENCE [LARGE SCALE GENOMIC DNA]</scope>
    <source>
        <strain evidence="4 5">OD-Hann</strain>
    </source>
</reference>
<dbReference type="Gene3D" id="1.10.510.10">
    <property type="entry name" value="Transferase(Phosphotransferase) domain 1"/>
    <property type="match status" value="1"/>
</dbReference>
<dbReference type="PANTHER" id="PTHR24418">
    <property type="entry name" value="TYROSINE-PROTEIN KINASE"/>
    <property type="match status" value="1"/>
</dbReference>
<dbReference type="InterPro" id="IPR036860">
    <property type="entry name" value="SH2_dom_sf"/>
</dbReference>
<dbReference type="GO" id="GO:0004713">
    <property type="term" value="F:protein tyrosine kinase activity"/>
    <property type="evidence" value="ECO:0007669"/>
    <property type="project" value="InterPro"/>
</dbReference>
<keyword evidence="4" id="KW-0418">Kinase</keyword>
<keyword evidence="5" id="KW-1185">Reference proteome</keyword>
<dbReference type="InterPro" id="IPR050198">
    <property type="entry name" value="Non-receptor_tyrosine_kinases"/>
</dbReference>
<keyword evidence="4" id="KW-0808">Transferase</keyword>
<dbReference type="CDD" id="cd00192">
    <property type="entry name" value="PTKc"/>
    <property type="match status" value="1"/>
</dbReference>
<evidence type="ECO:0000259" key="3">
    <source>
        <dbReference type="PROSITE" id="PS50011"/>
    </source>
</evidence>
<dbReference type="InterPro" id="IPR011009">
    <property type="entry name" value="Kinase-like_dom_sf"/>
</dbReference>
<dbReference type="AlphaFoldDB" id="A0A0B1TAE9"/>